<dbReference type="InterPro" id="IPR016166">
    <property type="entry name" value="FAD-bd_PCMH"/>
</dbReference>
<evidence type="ECO:0000256" key="1">
    <source>
        <dbReference type="ARBA" id="ARBA00022630"/>
    </source>
</evidence>
<evidence type="ECO:0000259" key="6">
    <source>
        <dbReference type="PROSITE" id="PS51387"/>
    </source>
</evidence>
<evidence type="ECO:0000256" key="4">
    <source>
        <dbReference type="ARBA" id="ARBA00023004"/>
    </source>
</evidence>
<accession>A0ABU8IXT5</accession>
<keyword evidence="2" id="KW-0479">Metal-binding</keyword>
<gene>
    <name evidence="7" type="ORF">H3V53_24560</name>
</gene>
<dbReference type="InterPro" id="IPR022153">
    <property type="entry name" value="DUF3683"/>
</dbReference>
<protein>
    <submittedName>
        <fullName evidence="7">FAD/FMN-binding oxidoreductase</fullName>
    </submittedName>
</protein>
<dbReference type="InterPro" id="IPR021817">
    <property type="entry name" value="DUF3400"/>
</dbReference>
<dbReference type="Pfam" id="PF02754">
    <property type="entry name" value="CCG"/>
    <property type="match status" value="2"/>
</dbReference>
<evidence type="ECO:0000313" key="7">
    <source>
        <dbReference type="EMBL" id="MEI6000254.1"/>
    </source>
</evidence>
<reference evidence="7 8" key="1">
    <citation type="journal article" date="2022" name="Arch. Microbiol.">
        <title>Paraburkholderia bengalensis sp. nov. isolated from roots of Oryza sativa, IR64.</title>
        <authorList>
            <person name="Nag P."/>
            <person name="Mondal N."/>
            <person name="Sarkar J."/>
            <person name="Das S."/>
        </authorList>
    </citation>
    <scope>NUCLEOTIDE SEQUENCE [LARGE SCALE GENOMIC DNA]</scope>
    <source>
        <strain evidence="7 8">IR64_4_BI</strain>
    </source>
</reference>
<keyword evidence="5" id="KW-0411">Iron-sulfur</keyword>
<name>A0ABU8IXT5_9BURK</name>
<dbReference type="InterPro" id="IPR017900">
    <property type="entry name" value="4Fe4S_Fe_S_CS"/>
</dbReference>
<dbReference type="InterPro" id="IPR009051">
    <property type="entry name" value="Helical_ferredxn"/>
</dbReference>
<evidence type="ECO:0000256" key="5">
    <source>
        <dbReference type="ARBA" id="ARBA00023014"/>
    </source>
</evidence>
<proteinExistence type="predicted"/>
<dbReference type="Pfam" id="PF11880">
    <property type="entry name" value="DUF3400"/>
    <property type="match status" value="1"/>
</dbReference>
<keyword evidence="3" id="KW-0274">FAD</keyword>
<dbReference type="SUPFAM" id="SSF46548">
    <property type="entry name" value="alpha-helical ferredoxin"/>
    <property type="match status" value="1"/>
</dbReference>
<dbReference type="Proteomes" id="UP001386437">
    <property type="component" value="Unassembled WGS sequence"/>
</dbReference>
<dbReference type="Pfam" id="PF01565">
    <property type="entry name" value="FAD_binding_4"/>
    <property type="match status" value="1"/>
</dbReference>
<dbReference type="PANTHER" id="PTHR42934:SF2">
    <property type="entry name" value="GLYCOLATE OXIDASE SUBUNIT GLCD"/>
    <property type="match status" value="1"/>
</dbReference>
<dbReference type="Gene3D" id="3.30.465.10">
    <property type="match status" value="1"/>
</dbReference>
<keyword evidence="1" id="KW-0285">Flavoprotein</keyword>
<dbReference type="InterPro" id="IPR004113">
    <property type="entry name" value="FAD-bd_oxidored_4_C"/>
</dbReference>
<dbReference type="InterPro" id="IPR016169">
    <property type="entry name" value="FAD-bd_PCMH_sub2"/>
</dbReference>
<sequence length="1372" mass="151366">MNAPQVFDPNGAAATVAADAEPRLREIPYNYTSFSDREIVIRLLGDEAWAALDELRNERRTGRSARMLYEVLGDIWVVRRNPYLQDDLLDNPKRRALLIEALNHRLAEIEKRRRADLVEHGDEAGVDRAARVETLVAAARRAVDAFAGEFDKMAELRRRATRVLGRQTQKDNIRFDGLARVSHVTDATDWRVEYPFVVLTPDTEAEIAGLIKACFELGLTVIPRGGGTGYTGGAVPLTPFSAVINTEKLEQLGAVELTELPGVAHKVPTIFSGAGVVTRRVTEAAEQAGYVFAVDPTSLDASCIGGNVAMNAGGKKAVLWGTALDNLAWWRMVDPEGNWLEVTRLDHNLGKIHDIPVARFELKWFDGEYAPGEKLLRTEALEIEGRRFRKEGLGKDVTDKFLAGLPGVQKEGCDGLITSARWVLHKMPAHTRTVCLEFFGQAREAIPSIVEIKDYLFETSKEGGAILAGLEHLDERYLRAVGYATKSKRNAFPKMVLIGDIVGDNADAVAAATSEVIRMANGKSGEGFVAVSAEARKRFWLDRSRTAAIAKHTNAFKINEDVVIPLNRMGEYTDGIERINIELSIKNKLQLVDALEAFFKAGKLPLGKTDDANEIPSAELLEDRVHQALELLGHVKKRWEFLRDKLDLSLREAQHYLVGLGYAGLAEKFADRVDDQPDANVFHIVQDRTVRVSWKQEIRAELRQIFNGGEFKPILDEAQAIHKHVLRGRVFVALHMHAGDGNVHTNIPVNSDNYEMLQDAHTAVARIMKLARSLDGVISGEHGIGITKLEFLTDDEIGEFRAYKQRVDPQGRFNAGKLLEGADLRNAYTPSFGLMGYESLIMQQSDIGAIADSVKDCLRCGKCKPVCATHVPRANLLYSPRNKILATSLLVEAFLYEEQTRRGVSIKHWDEFNDVADHCTVCHKCATPCPVKIDFGDVTMNMRNLLRKMGKKKFNAGNAAGMFFLNATNPQTINLARTAMMGVGYKAQRFGNDLLKKIVKKQTAHPPATTGKPPVVEQVIHFVNKKMPGNLPKKTARALLDIEDNKIVPIIRNPKSTTVDSEAVFYFPGCGSERLFSQVGLATQAMLWEAGVQTVLPPGYLCCGYPQRGSGQYDKAEQIVTDNRVLFHRVANTLNYLDIKTVVVSCGTCYDQLAGYEFDKIFPGCRIIDIHEFLLEKGIKLDGVTGTRYMYHDPCHTPIKTMDPVKLVNELMGTEKNDGYRIEKNDRCCGESGTLAVTRPDISTQVRFRKEEEIRKGAAKLRGIPVVADAGANAINMANAAAGAAGAPAGSVLKAGDGPQPNGANGANGSPTDVKILTSCPSCLQGLSRYNEDANVEADYIVVEIARHVLGENWMADYVQRANNGGIERVLV</sequence>
<dbReference type="PROSITE" id="PS51387">
    <property type="entry name" value="FAD_PCMH"/>
    <property type="match status" value="1"/>
</dbReference>
<dbReference type="SUPFAM" id="SSF56176">
    <property type="entry name" value="FAD-binding/transporter-associated domain-like"/>
    <property type="match status" value="1"/>
</dbReference>
<keyword evidence="8" id="KW-1185">Reference proteome</keyword>
<dbReference type="Pfam" id="PF13183">
    <property type="entry name" value="Fer4_8"/>
    <property type="match status" value="1"/>
</dbReference>
<dbReference type="PANTHER" id="PTHR42934">
    <property type="entry name" value="GLYCOLATE OXIDASE SUBUNIT GLCD"/>
    <property type="match status" value="1"/>
</dbReference>
<comment type="caution">
    <text evidence="7">The sequence shown here is derived from an EMBL/GenBank/DDBJ whole genome shotgun (WGS) entry which is preliminary data.</text>
</comment>
<dbReference type="PROSITE" id="PS00198">
    <property type="entry name" value="4FE4S_FER_1"/>
    <property type="match status" value="1"/>
</dbReference>
<dbReference type="Gene3D" id="1.10.1060.10">
    <property type="entry name" value="Alpha-helical ferredoxin"/>
    <property type="match status" value="1"/>
</dbReference>
<dbReference type="Gene3D" id="3.30.70.2740">
    <property type="match status" value="1"/>
</dbReference>
<dbReference type="InterPro" id="IPR016164">
    <property type="entry name" value="FAD-linked_Oxase-like_C"/>
</dbReference>
<organism evidence="7 8">
    <name type="scientific">Paraburkholderia bengalensis</name>
    <dbReference type="NCBI Taxonomy" id="2747562"/>
    <lineage>
        <taxon>Bacteria</taxon>
        <taxon>Pseudomonadati</taxon>
        <taxon>Pseudomonadota</taxon>
        <taxon>Betaproteobacteria</taxon>
        <taxon>Burkholderiales</taxon>
        <taxon>Burkholderiaceae</taxon>
        <taxon>Paraburkholderia</taxon>
    </lineage>
</organism>
<dbReference type="InterPro" id="IPR006094">
    <property type="entry name" value="Oxid_FAD_bind_N"/>
</dbReference>
<dbReference type="Pfam" id="PF02913">
    <property type="entry name" value="FAD-oxidase_C"/>
    <property type="match status" value="2"/>
</dbReference>
<dbReference type="Pfam" id="PF12447">
    <property type="entry name" value="DUF3683"/>
    <property type="match status" value="1"/>
</dbReference>
<evidence type="ECO:0000256" key="2">
    <source>
        <dbReference type="ARBA" id="ARBA00022723"/>
    </source>
</evidence>
<keyword evidence="4" id="KW-0408">Iron</keyword>
<evidence type="ECO:0000313" key="8">
    <source>
        <dbReference type="Proteomes" id="UP001386437"/>
    </source>
</evidence>
<feature type="domain" description="FAD-binding PCMH-type" evidence="6">
    <location>
        <begin position="191"/>
        <end position="427"/>
    </location>
</feature>
<dbReference type="InterPro" id="IPR051914">
    <property type="entry name" value="FAD-linked_OxidoTrans_Type4"/>
</dbReference>
<dbReference type="InterPro" id="IPR017896">
    <property type="entry name" value="4Fe4S_Fe-S-bd"/>
</dbReference>
<dbReference type="InterPro" id="IPR036318">
    <property type="entry name" value="FAD-bd_PCMH-like_sf"/>
</dbReference>
<dbReference type="SUPFAM" id="SSF55103">
    <property type="entry name" value="FAD-linked oxidases, C-terminal domain"/>
    <property type="match status" value="1"/>
</dbReference>
<dbReference type="EMBL" id="JACFYJ010000047">
    <property type="protein sequence ID" value="MEI6000254.1"/>
    <property type="molecule type" value="Genomic_DNA"/>
</dbReference>
<evidence type="ECO:0000256" key="3">
    <source>
        <dbReference type="ARBA" id="ARBA00022827"/>
    </source>
</evidence>
<dbReference type="InterPro" id="IPR004017">
    <property type="entry name" value="Cys_rich_dom"/>
</dbReference>
<dbReference type="RefSeq" id="WP_336600218.1">
    <property type="nucleotide sequence ID" value="NZ_JACFYJ010000047.1"/>
</dbReference>